<organism evidence="1">
    <name type="scientific">Cyanea capillata</name>
    <name type="common">Lion's mane jellyfish</name>
    <name type="synonym">Cyanea arctica</name>
    <dbReference type="NCBI Taxonomy" id="27804"/>
    <lineage>
        <taxon>Eukaryota</taxon>
        <taxon>Metazoa</taxon>
        <taxon>Cnidaria</taxon>
        <taxon>Scyphozoa</taxon>
        <taxon>Semaeostomeae</taxon>
        <taxon>Cyaneidae</taxon>
        <taxon>Cyanea</taxon>
    </lineage>
</organism>
<reference evidence="1" key="1">
    <citation type="journal article" date="2012" name="Genome Biol. Evol.">
        <title>Evolution of linear mitochondrial genomes in medusozoan cnidarians.</title>
        <authorList>
            <person name="Kayal E."/>
            <person name="Bentlage B."/>
            <person name="Collins A.G."/>
            <person name="Kayal M."/>
            <person name="Pirro S."/>
            <person name="Lavrov D.V."/>
        </authorList>
    </citation>
    <scope>NUCLEOTIDE SEQUENCE</scope>
</reference>
<dbReference type="AlphaFoldDB" id="G9ISF9"/>
<geneLocation type="mitochondrion" evidence="1"/>
<proteinExistence type="predicted"/>
<gene>
    <name evidence="1" type="primary">orf314</name>
</gene>
<evidence type="ECO:0000313" key="1">
    <source>
        <dbReference type="EMBL" id="AER54485.1"/>
    </source>
</evidence>
<protein>
    <submittedName>
        <fullName evidence="1">Orf314</fullName>
    </submittedName>
</protein>
<name>G9ISF9_CYACP</name>
<sequence>MKFIKKYKNQELTLCFIISGTLNNIILKKISTKIKNYSKSNYLIFIYIETKNRYFTILPLTKIVSPGENLSNIKNLIKEKLKLFENQYNFEADHFTIFCKLIVI</sequence>
<dbReference type="EMBL" id="JN700937">
    <property type="protein sequence ID" value="AER54485.1"/>
    <property type="molecule type" value="Genomic_DNA"/>
</dbReference>
<keyword evidence="1" id="KW-0496">Mitochondrion</keyword>
<accession>G9ISF9</accession>